<dbReference type="OrthoDB" id="10299467at2759"/>
<gene>
    <name evidence="1" type="ORF">H1R20_g5452</name>
</gene>
<evidence type="ECO:0000313" key="1">
    <source>
        <dbReference type="EMBL" id="KAJ2931768.1"/>
    </source>
</evidence>
<comment type="caution">
    <text evidence="1">The sequence shown here is derived from an EMBL/GenBank/DDBJ whole genome shotgun (WGS) entry which is preliminary data.</text>
</comment>
<keyword evidence="2" id="KW-1185">Reference proteome</keyword>
<sequence>MLRPADALSERPFTRGPLLCQVRREAIWLGCNSNGLRAAQVKRDKQFNRVVSIAHIHASDRGLQQS</sequence>
<dbReference type="AlphaFoldDB" id="A0A9W8JEC8"/>
<dbReference type="EMBL" id="JANBPK010000806">
    <property type="protein sequence ID" value="KAJ2931768.1"/>
    <property type="molecule type" value="Genomic_DNA"/>
</dbReference>
<reference evidence="1" key="1">
    <citation type="submission" date="2022-06" db="EMBL/GenBank/DDBJ databases">
        <title>Genome Sequence of Candolleomyces eurysporus.</title>
        <authorList>
            <person name="Buettner E."/>
        </authorList>
    </citation>
    <scope>NUCLEOTIDE SEQUENCE</scope>
    <source>
        <strain evidence="1">VTCC 930004</strain>
    </source>
</reference>
<proteinExistence type="predicted"/>
<feature type="non-terminal residue" evidence="1">
    <location>
        <position position="66"/>
    </location>
</feature>
<protein>
    <submittedName>
        <fullName evidence="1">Uncharacterized protein</fullName>
    </submittedName>
</protein>
<dbReference type="Proteomes" id="UP001140091">
    <property type="component" value="Unassembled WGS sequence"/>
</dbReference>
<name>A0A9W8JEC8_9AGAR</name>
<accession>A0A9W8JEC8</accession>
<organism evidence="1 2">
    <name type="scientific">Candolleomyces eurysporus</name>
    <dbReference type="NCBI Taxonomy" id="2828524"/>
    <lineage>
        <taxon>Eukaryota</taxon>
        <taxon>Fungi</taxon>
        <taxon>Dikarya</taxon>
        <taxon>Basidiomycota</taxon>
        <taxon>Agaricomycotina</taxon>
        <taxon>Agaricomycetes</taxon>
        <taxon>Agaricomycetidae</taxon>
        <taxon>Agaricales</taxon>
        <taxon>Agaricineae</taxon>
        <taxon>Psathyrellaceae</taxon>
        <taxon>Candolleomyces</taxon>
    </lineage>
</organism>
<evidence type="ECO:0000313" key="2">
    <source>
        <dbReference type="Proteomes" id="UP001140091"/>
    </source>
</evidence>